<name>A0A1I2N2N0_9GAMM</name>
<proteinExistence type="predicted"/>
<sequence>MANLKLGKQRGVPIERILIPKGSISIDRITLKVPAVPIASSKKNSEQEASHDLLIDSSLCKHLRKLQQDEIDRTGGFTFGPRRSPPHIRFSTSPALPVERVVQLSYSEDAMQRQTLVKHLRRWLSKGNNQALSRLGGDQRQDLHGSGYFDWEADGFLGLGWS</sequence>
<dbReference type="AlphaFoldDB" id="A0A1I2N2N0"/>
<evidence type="ECO:0000313" key="2">
    <source>
        <dbReference type="Proteomes" id="UP000198623"/>
    </source>
</evidence>
<dbReference type="Proteomes" id="UP000198623">
    <property type="component" value="Unassembled WGS sequence"/>
</dbReference>
<keyword evidence="2" id="KW-1185">Reference proteome</keyword>
<dbReference type="EMBL" id="FOOU01000002">
    <property type="protein sequence ID" value="SFF95987.1"/>
    <property type="molecule type" value="Genomic_DNA"/>
</dbReference>
<evidence type="ECO:0000313" key="1">
    <source>
        <dbReference type="EMBL" id="SFF95987.1"/>
    </source>
</evidence>
<gene>
    <name evidence="1" type="ORF">SAMN05216175_102149</name>
</gene>
<accession>A0A1I2N2N0</accession>
<protein>
    <submittedName>
        <fullName evidence="1">Uncharacterized protein</fullName>
    </submittedName>
</protein>
<organism evidence="1 2">
    <name type="scientific">Neptunomonas qingdaonensis</name>
    <dbReference type="NCBI Taxonomy" id="1045558"/>
    <lineage>
        <taxon>Bacteria</taxon>
        <taxon>Pseudomonadati</taxon>
        <taxon>Pseudomonadota</taxon>
        <taxon>Gammaproteobacteria</taxon>
        <taxon>Oceanospirillales</taxon>
        <taxon>Oceanospirillaceae</taxon>
        <taxon>Neptunomonas</taxon>
    </lineage>
</organism>
<reference evidence="2" key="1">
    <citation type="submission" date="2016-10" db="EMBL/GenBank/DDBJ databases">
        <authorList>
            <person name="Varghese N."/>
            <person name="Submissions S."/>
        </authorList>
    </citation>
    <scope>NUCLEOTIDE SEQUENCE [LARGE SCALE GENOMIC DNA]</scope>
    <source>
        <strain evidence="2">CGMCC 1.10971</strain>
    </source>
</reference>